<dbReference type="OrthoDB" id="668782at2"/>
<dbReference type="STRING" id="43678.OJAG_24240"/>
<dbReference type="PANTHER" id="PTHR35174">
    <property type="entry name" value="BLL7171 PROTEIN-RELATED"/>
    <property type="match status" value="1"/>
</dbReference>
<dbReference type="Proteomes" id="UP000076447">
    <property type="component" value="Unassembled WGS sequence"/>
</dbReference>
<dbReference type="Gene3D" id="3.30.70.1060">
    <property type="entry name" value="Dimeric alpha+beta barrel"/>
    <property type="match status" value="1"/>
</dbReference>
<dbReference type="Pfam" id="PF03795">
    <property type="entry name" value="YCII"/>
    <property type="match status" value="1"/>
</dbReference>
<dbReference type="AlphaFoldDB" id="A0A163R4C0"/>
<evidence type="ECO:0000256" key="1">
    <source>
        <dbReference type="ARBA" id="ARBA00007689"/>
    </source>
</evidence>
<organism evidence="3 4">
    <name type="scientific">Oerskovia enterophila</name>
    <dbReference type="NCBI Taxonomy" id="43678"/>
    <lineage>
        <taxon>Bacteria</taxon>
        <taxon>Bacillati</taxon>
        <taxon>Actinomycetota</taxon>
        <taxon>Actinomycetes</taxon>
        <taxon>Micrococcales</taxon>
        <taxon>Cellulomonadaceae</taxon>
        <taxon>Oerskovia</taxon>
    </lineage>
</organism>
<evidence type="ECO:0000313" key="3">
    <source>
        <dbReference type="EMBL" id="KZM34844.1"/>
    </source>
</evidence>
<feature type="domain" description="YCII-related" evidence="2">
    <location>
        <begin position="25"/>
        <end position="106"/>
    </location>
</feature>
<dbReference type="EMBL" id="LRIE01000076">
    <property type="protein sequence ID" value="KZM34844.1"/>
    <property type="molecule type" value="Genomic_DNA"/>
</dbReference>
<proteinExistence type="inferred from homology"/>
<comment type="similarity">
    <text evidence="1">Belongs to the YciI family.</text>
</comment>
<sequence>MARYLVGVDFRSGGDETPMDEWTPEEVTAHLAYYGALNAELVASGELVETVVLTGPDLAKVVRSDGSAPVVTDGPFAEFKEWLAGYQIVDVESEARALEIAARVSAVPGRGGRPTQQPIQVRRIMDDSPSDAAEMGAFLDTAKGAR</sequence>
<dbReference type="InterPro" id="IPR005545">
    <property type="entry name" value="YCII"/>
</dbReference>
<evidence type="ECO:0000259" key="2">
    <source>
        <dbReference type="Pfam" id="PF03795"/>
    </source>
</evidence>
<gene>
    <name evidence="3" type="ORF">OJAG_24240</name>
</gene>
<comment type="caution">
    <text evidence="3">The sequence shown here is derived from an EMBL/GenBank/DDBJ whole genome shotgun (WGS) entry which is preliminary data.</text>
</comment>
<accession>A0A163R4C0</accession>
<dbReference type="SUPFAM" id="SSF54909">
    <property type="entry name" value="Dimeric alpha+beta barrel"/>
    <property type="match status" value="1"/>
</dbReference>
<dbReference type="InterPro" id="IPR011008">
    <property type="entry name" value="Dimeric_a/b-barrel"/>
</dbReference>
<reference evidence="3 4" key="1">
    <citation type="submission" date="2016-01" db="EMBL/GenBank/DDBJ databases">
        <title>Genome sequence of Oerskovia enterophila VJag, an agar and cellulose degrading bacterium.</title>
        <authorList>
            <person name="Poehlein A."/>
            <person name="Jag V."/>
            <person name="Bengelsdorf F."/>
            <person name="Duerre P."/>
            <person name="Daniel R."/>
        </authorList>
    </citation>
    <scope>NUCLEOTIDE SEQUENCE [LARGE SCALE GENOMIC DNA]</scope>
    <source>
        <strain evidence="3 4">VJag</strain>
    </source>
</reference>
<dbReference type="PATRIC" id="fig|43678.3.peg.2531"/>
<protein>
    <submittedName>
        <fullName evidence="3">YCII-related domain protein</fullName>
    </submittedName>
</protein>
<dbReference type="PANTHER" id="PTHR35174:SF3">
    <property type="entry name" value="BLL7171 PROTEIN"/>
    <property type="match status" value="1"/>
</dbReference>
<name>A0A163R4C0_9CELL</name>
<dbReference type="RefSeq" id="WP_068708836.1">
    <property type="nucleotide sequence ID" value="NZ_LRIE01000076.1"/>
</dbReference>
<evidence type="ECO:0000313" key="4">
    <source>
        <dbReference type="Proteomes" id="UP000076447"/>
    </source>
</evidence>